<comment type="caution">
    <text evidence="2">The sequence shown here is derived from an EMBL/GenBank/DDBJ whole genome shotgun (WGS) entry which is preliminary data.</text>
</comment>
<keyword evidence="1" id="KW-0472">Membrane</keyword>
<organism evidence="2 3">
    <name type="scientific">Pseudofrankia asymbiotica</name>
    <dbReference type="NCBI Taxonomy" id="1834516"/>
    <lineage>
        <taxon>Bacteria</taxon>
        <taxon>Bacillati</taxon>
        <taxon>Actinomycetota</taxon>
        <taxon>Actinomycetes</taxon>
        <taxon>Frankiales</taxon>
        <taxon>Frankiaceae</taxon>
        <taxon>Pseudofrankia</taxon>
    </lineage>
</organism>
<name>A0A1V2I8R2_9ACTN</name>
<keyword evidence="1" id="KW-1133">Transmembrane helix</keyword>
<evidence type="ECO:0000256" key="1">
    <source>
        <dbReference type="SAM" id="Phobius"/>
    </source>
</evidence>
<keyword evidence="1" id="KW-0812">Transmembrane</keyword>
<protein>
    <submittedName>
        <fullName evidence="2">Uncharacterized protein</fullName>
    </submittedName>
</protein>
<sequence length="65" mass="6434">MTRGTTTIDDQTVDHLLTESGGLPAGALDDAAAAVPPMADADVPIASTVFTVSVAFAVSVASVFA</sequence>
<dbReference type="STRING" id="1834516.BL253_18805"/>
<dbReference type="EMBL" id="MOMC01000038">
    <property type="protein sequence ID" value="ONH28639.1"/>
    <property type="molecule type" value="Genomic_DNA"/>
</dbReference>
<accession>A0A1V2I8R2</accession>
<dbReference type="AlphaFoldDB" id="A0A1V2I8R2"/>
<evidence type="ECO:0000313" key="2">
    <source>
        <dbReference type="EMBL" id="ONH28639.1"/>
    </source>
</evidence>
<feature type="transmembrane region" description="Helical" evidence="1">
    <location>
        <begin position="45"/>
        <end position="64"/>
    </location>
</feature>
<proteinExistence type="predicted"/>
<reference evidence="3" key="1">
    <citation type="submission" date="2016-10" db="EMBL/GenBank/DDBJ databases">
        <title>Frankia sp. NRRL B-16386 Genome sequencing.</title>
        <authorList>
            <person name="Ghodhbane-Gtari F."/>
            <person name="Swanson E."/>
            <person name="Gueddou A."/>
            <person name="Hezbri K."/>
            <person name="Ktari K."/>
            <person name="Nouioui I."/>
            <person name="Morris K."/>
            <person name="Simpson S."/>
            <person name="Abebe-Akele F."/>
            <person name="Thomas K."/>
            <person name="Gtari M."/>
            <person name="Tisa L.S."/>
        </authorList>
    </citation>
    <scope>NUCLEOTIDE SEQUENCE [LARGE SCALE GENOMIC DNA]</scope>
    <source>
        <strain evidence="3">NRRL B-16386</strain>
    </source>
</reference>
<keyword evidence="3" id="KW-1185">Reference proteome</keyword>
<gene>
    <name evidence="2" type="ORF">BL253_18805</name>
</gene>
<dbReference type="Proteomes" id="UP000188929">
    <property type="component" value="Unassembled WGS sequence"/>
</dbReference>
<evidence type="ECO:0000313" key="3">
    <source>
        <dbReference type="Proteomes" id="UP000188929"/>
    </source>
</evidence>
<dbReference type="RefSeq" id="WP_076818479.1">
    <property type="nucleotide sequence ID" value="NZ_MOMC01000038.1"/>
</dbReference>